<name>A0A7W8CSV2_9BACL</name>
<dbReference type="InterPro" id="IPR003594">
    <property type="entry name" value="HATPase_dom"/>
</dbReference>
<dbReference type="GO" id="GO:0009927">
    <property type="term" value="F:histidine phosphotransfer kinase activity"/>
    <property type="evidence" value="ECO:0007669"/>
    <property type="project" value="TreeGrafter"/>
</dbReference>
<dbReference type="SMART" id="SM00387">
    <property type="entry name" value="HATPase_c"/>
    <property type="match status" value="1"/>
</dbReference>
<evidence type="ECO:0000256" key="11">
    <source>
        <dbReference type="ARBA" id="ARBA00023136"/>
    </source>
</evidence>
<gene>
    <name evidence="18" type="ORF">HNQ44_001667</name>
</gene>
<dbReference type="PANTHER" id="PTHR43047">
    <property type="entry name" value="TWO-COMPONENT HISTIDINE PROTEIN KINASE"/>
    <property type="match status" value="1"/>
</dbReference>
<dbReference type="CDD" id="cd00082">
    <property type="entry name" value="HisKA"/>
    <property type="match status" value="1"/>
</dbReference>
<keyword evidence="6" id="KW-0808">Transferase</keyword>
<evidence type="ECO:0000256" key="12">
    <source>
        <dbReference type="PROSITE-ProRule" id="PRU00169"/>
    </source>
</evidence>
<feature type="coiled-coil region" evidence="13">
    <location>
        <begin position="35"/>
        <end position="102"/>
    </location>
</feature>
<dbReference type="SUPFAM" id="SSF47384">
    <property type="entry name" value="Homodimeric domain of signal transducing histidine kinase"/>
    <property type="match status" value="1"/>
</dbReference>
<keyword evidence="4" id="KW-1003">Cell membrane</keyword>
<keyword evidence="5 12" id="KW-0597">Phosphoprotein</keyword>
<feature type="domain" description="Histidine kinase" evidence="15">
    <location>
        <begin position="587"/>
        <end position="801"/>
    </location>
</feature>
<organism evidence="18 19">
    <name type="scientific">Planococcus koreensis</name>
    <dbReference type="NCBI Taxonomy" id="112331"/>
    <lineage>
        <taxon>Bacteria</taxon>
        <taxon>Bacillati</taxon>
        <taxon>Bacillota</taxon>
        <taxon>Bacilli</taxon>
        <taxon>Bacillales</taxon>
        <taxon>Caryophanaceae</taxon>
        <taxon>Planococcus</taxon>
    </lineage>
</organism>
<dbReference type="Proteomes" id="UP000525923">
    <property type="component" value="Unassembled WGS sequence"/>
</dbReference>
<keyword evidence="19" id="KW-1185">Reference proteome</keyword>
<dbReference type="PROSITE" id="PS50109">
    <property type="entry name" value="HIS_KIN"/>
    <property type="match status" value="1"/>
</dbReference>
<dbReference type="Gene3D" id="3.30.450.20">
    <property type="entry name" value="PAS domain"/>
    <property type="match status" value="1"/>
</dbReference>
<dbReference type="FunFam" id="1.10.287.130:FF:000001">
    <property type="entry name" value="Two-component sensor histidine kinase"/>
    <property type="match status" value="1"/>
</dbReference>
<evidence type="ECO:0000256" key="1">
    <source>
        <dbReference type="ARBA" id="ARBA00000085"/>
    </source>
</evidence>
<feature type="transmembrane region" description="Helical" evidence="14">
    <location>
        <begin position="12"/>
        <end position="35"/>
    </location>
</feature>
<dbReference type="InterPro" id="IPR003661">
    <property type="entry name" value="HisK_dim/P_dom"/>
</dbReference>
<evidence type="ECO:0000256" key="4">
    <source>
        <dbReference type="ARBA" id="ARBA00022475"/>
    </source>
</evidence>
<dbReference type="Gene3D" id="1.10.287.130">
    <property type="match status" value="1"/>
</dbReference>
<dbReference type="GO" id="GO:0005886">
    <property type="term" value="C:plasma membrane"/>
    <property type="evidence" value="ECO:0007669"/>
    <property type="project" value="UniProtKB-SubCell"/>
</dbReference>
<dbReference type="GO" id="GO:0005524">
    <property type="term" value="F:ATP binding"/>
    <property type="evidence" value="ECO:0007669"/>
    <property type="project" value="UniProtKB-KW"/>
</dbReference>
<evidence type="ECO:0000256" key="2">
    <source>
        <dbReference type="ARBA" id="ARBA00004651"/>
    </source>
</evidence>
<protein>
    <recommendedName>
        <fullName evidence="3">histidine kinase</fullName>
        <ecNumber evidence="3">2.7.13.3</ecNumber>
    </recommendedName>
</protein>
<dbReference type="EMBL" id="JACHHE010000004">
    <property type="protein sequence ID" value="MBB5180239.1"/>
    <property type="molecule type" value="Genomic_DNA"/>
</dbReference>
<comment type="caution">
    <text evidence="18">The sequence shown here is derived from an EMBL/GenBank/DDBJ whole genome shotgun (WGS) entry which is preliminary data.</text>
</comment>
<dbReference type="PROSITE" id="PS50885">
    <property type="entry name" value="HAMP"/>
    <property type="match status" value="1"/>
</dbReference>
<comment type="catalytic activity">
    <reaction evidence="1">
        <text>ATP + protein L-histidine = ADP + protein N-phospho-L-histidine.</text>
        <dbReference type="EC" id="2.7.13.3"/>
    </reaction>
</comment>
<dbReference type="InterPro" id="IPR001789">
    <property type="entry name" value="Sig_transdc_resp-reg_receiver"/>
</dbReference>
<feature type="transmembrane region" description="Helical" evidence="14">
    <location>
        <begin position="186"/>
        <end position="209"/>
    </location>
</feature>
<keyword evidence="7" id="KW-0547">Nucleotide-binding</keyword>
<evidence type="ECO:0000256" key="7">
    <source>
        <dbReference type="ARBA" id="ARBA00022741"/>
    </source>
</evidence>
<dbReference type="SUPFAM" id="SSF55874">
    <property type="entry name" value="ATPase domain of HSP90 chaperone/DNA topoisomerase II/histidine kinase"/>
    <property type="match status" value="1"/>
</dbReference>
<dbReference type="Pfam" id="PF00072">
    <property type="entry name" value="Response_reg"/>
    <property type="match status" value="1"/>
</dbReference>
<dbReference type="RefSeq" id="WP_135501892.1">
    <property type="nucleotide sequence ID" value="NZ_JACHHE010000004.1"/>
</dbReference>
<comment type="subcellular location">
    <subcellularLocation>
        <location evidence="2">Cell membrane</location>
        <topology evidence="2">Multi-pass membrane protein</topology>
    </subcellularLocation>
</comment>
<keyword evidence="11 14" id="KW-0472">Membrane</keyword>
<keyword evidence="8 18" id="KW-0418">Kinase</keyword>
<dbReference type="PANTHER" id="PTHR43047:SF72">
    <property type="entry name" value="OSMOSENSING HISTIDINE PROTEIN KINASE SLN1"/>
    <property type="match status" value="1"/>
</dbReference>
<reference evidence="18 19" key="1">
    <citation type="submission" date="2020-08" db="EMBL/GenBank/DDBJ databases">
        <title>Genomic Encyclopedia of Type Strains, Phase IV (KMG-IV): sequencing the most valuable type-strain genomes for metagenomic binning, comparative biology and taxonomic classification.</title>
        <authorList>
            <person name="Goeker M."/>
        </authorList>
    </citation>
    <scope>NUCLEOTIDE SEQUENCE [LARGE SCALE GENOMIC DNA]</scope>
    <source>
        <strain evidence="18 19">DSM 15895</strain>
    </source>
</reference>
<feature type="coiled-coil region" evidence="13">
    <location>
        <begin position="261"/>
        <end position="298"/>
    </location>
</feature>
<dbReference type="EC" id="2.7.13.3" evidence="3"/>
<keyword evidence="10" id="KW-0902">Two-component regulatory system</keyword>
<evidence type="ECO:0000256" key="3">
    <source>
        <dbReference type="ARBA" id="ARBA00012438"/>
    </source>
</evidence>
<dbReference type="FunFam" id="3.30.565.10:FF:000006">
    <property type="entry name" value="Sensor histidine kinase WalK"/>
    <property type="match status" value="1"/>
</dbReference>
<dbReference type="GO" id="GO:0000155">
    <property type="term" value="F:phosphorelay sensor kinase activity"/>
    <property type="evidence" value="ECO:0007669"/>
    <property type="project" value="InterPro"/>
</dbReference>
<dbReference type="InterPro" id="IPR004358">
    <property type="entry name" value="Sig_transdc_His_kin-like_C"/>
</dbReference>
<evidence type="ECO:0000256" key="9">
    <source>
        <dbReference type="ARBA" id="ARBA00022840"/>
    </source>
</evidence>
<keyword evidence="13" id="KW-0175">Coiled coil</keyword>
<feature type="modified residue" description="4-aspartylphosphate" evidence="12">
    <location>
        <position position="866"/>
    </location>
</feature>
<dbReference type="InterPro" id="IPR036097">
    <property type="entry name" value="HisK_dim/P_sf"/>
</dbReference>
<dbReference type="SUPFAM" id="SSF52172">
    <property type="entry name" value="CheY-like"/>
    <property type="match status" value="1"/>
</dbReference>
<evidence type="ECO:0000256" key="13">
    <source>
        <dbReference type="SAM" id="Coils"/>
    </source>
</evidence>
<dbReference type="CDD" id="cd16922">
    <property type="entry name" value="HATPase_EvgS-ArcB-TorS-like"/>
    <property type="match status" value="1"/>
</dbReference>
<evidence type="ECO:0000313" key="19">
    <source>
        <dbReference type="Proteomes" id="UP000525923"/>
    </source>
</evidence>
<evidence type="ECO:0000256" key="14">
    <source>
        <dbReference type="SAM" id="Phobius"/>
    </source>
</evidence>
<keyword evidence="14" id="KW-1133">Transmembrane helix</keyword>
<dbReference type="InterPro" id="IPR003660">
    <property type="entry name" value="HAMP_dom"/>
</dbReference>
<keyword evidence="9" id="KW-0067">ATP-binding</keyword>
<proteinExistence type="predicted"/>
<dbReference type="AlphaFoldDB" id="A0A7W8CSV2"/>
<evidence type="ECO:0000259" key="17">
    <source>
        <dbReference type="PROSITE" id="PS50885"/>
    </source>
</evidence>
<dbReference type="InterPro" id="IPR005467">
    <property type="entry name" value="His_kinase_dom"/>
</dbReference>
<dbReference type="InterPro" id="IPR035965">
    <property type="entry name" value="PAS-like_dom_sf"/>
</dbReference>
<dbReference type="SMART" id="SM00388">
    <property type="entry name" value="HisKA"/>
    <property type="match status" value="1"/>
</dbReference>
<dbReference type="PRINTS" id="PR00344">
    <property type="entry name" value="BCTRLSENSOR"/>
</dbReference>
<dbReference type="OrthoDB" id="9813151at2"/>
<evidence type="ECO:0000259" key="16">
    <source>
        <dbReference type="PROSITE" id="PS50110"/>
    </source>
</evidence>
<evidence type="ECO:0000259" key="15">
    <source>
        <dbReference type="PROSITE" id="PS50109"/>
    </source>
</evidence>
<dbReference type="Gene3D" id="6.10.340.10">
    <property type="match status" value="1"/>
</dbReference>
<dbReference type="InterPro" id="IPR011006">
    <property type="entry name" value="CheY-like_superfamily"/>
</dbReference>
<dbReference type="Gene3D" id="3.30.565.10">
    <property type="entry name" value="Histidine kinase-like ATPase, C-terminal domain"/>
    <property type="match status" value="1"/>
</dbReference>
<sequence>MRNSAEKGIRHKYLRLTISSLLICSVVITGIYFYINAQQQEQEAAYNELIEKQEKLKELSQSLNQLFFRARGFYAFQNERELDLAYVELESLKNTIKQMNALPLTAEEREPIADLSEFLVAYENEVLANSIAAVRADDYALLRELSQDGTNSTVNAFVAFAADNERASEKALRQLNQDILKQAENFAFLLTLLFLLLFVIIAMVILRALNDIVKPLEGMRESIEGFVSGEDVSYKPLDRTDELGVLSMTFHNMIKTIQGNQEELTTQNQALLLNKTELQEKQIKLEESLEETEKTKDRLIRFNDLNHVLSFTLDKQKLANATIQYFNDVYDIDTGVLWLPKSGEFALTGFTGTMFQQFREERMPYLTARLKDRESFTMKREALHEKGFAVEKVYVYDLYAAVKNEEKDDVALIGLSRVGRAFSKEEEQDISGLLNQMHLAIDRIQLYDAAIHERTLNERIINNINEGIQFISKSGTMVQHNDTMCAMLYCGDVPLDAHVDQEVWIQSMSEQTTTPEAMLAFLRKCIEATDSASNTFQYTIKEPYERVIDVYSTSVIVDKEKTGTIFVHRDVTREHEVDKMKSELVSTVSHELRTPLSSVLGFTELLLNKQLKPEKQERYLKTIYKEAKRLTNLINDFLDLQRMESGNQVYRMGKLSMSEMIIETAEKFRTQNMHPIVFIDDASDVMIEGDRERLAQVLMNLIGNAIKFSPQGGNVTISLKNDFKNLHVTIQDQGIGIPAEDIPKLFSKFQRIDNSSRRKIGGTGLGLAICQEIILKHDGHIWIDSQEGLGTAIHFELPLLAETVEYTAHEGAEENPPVMIVEDDMSLALLLSEELKLNGFKVIYHTSPEEAFKEAKRTPLVGAVIDIMLGEELSGWDLVDMMKKDDATKGIPIVISSALDPIADVRKITQISHYLTKPYAPVDLSKVMKLLLDGQHQNGVIFYPEKETVPGGND</sequence>
<dbReference type="Pfam" id="PF02518">
    <property type="entry name" value="HATPase_c"/>
    <property type="match status" value="1"/>
</dbReference>
<dbReference type="Pfam" id="PF00512">
    <property type="entry name" value="HisKA"/>
    <property type="match status" value="1"/>
</dbReference>
<dbReference type="PROSITE" id="PS50110">
    <property type="entry name" value="RESPONSE_REGULATORY"/>
    <property type="match status" value="1"/>
</dbReference>
<evidence type="ECO:0000256" key="8">
    <source>
        <dbReference type="ARBA" id="ARBA00022777"/>
    </source>
</evidence>
<keyword evidence="14" id="KW-0812">Transmembrane</keyword>
<evidence type="ECO:0000256" key="5">
    <source>
        <dbReference type="ARBA" id="ARBA00022553"/>
    </source>
</evidence>
<accession>A0A7W8CSV2</accession>
<evidence type="ECO:0000256" key="10">
    <source>
        <dbReference type="ARBA" id="ARBA00023012"/>
    </source>
</evidence>
<dbReference type="SUPFAM" id="SSF55785">
    <property type="entry name" value="PYP-like sensor domain (PAS domain)"/>
    <property type="match status" value="1"/>
</dbReference>
<feature type="domain" description="Response regulatory" evidence="16">
    <location>
        <begin position="817"/>
        <end position="932"/>
    </location>
</feature>
<evidence type="ECO:0000313" key="18">
    <source>
        <dbReference type="EMBL" id="MBB5180239.1"/>
    </source>
</evidence>
<dbReference type="SMART" id="SM00448">
    <property type="entry name" value="REC"/>
    <property type="match status" value="1"/>
</dbReference>
<feature type="domain" description="HAMP" evidence="17">
    <location>
        <begin position="210"/>
        <end position="262"/>
    </location>
</feature>
<dbReference type="CDD" id="cd00156">
    <property type="entry name" value="REC"/>
    <property type="match status" value="1"/>
</dbReference>
<dbReference type="InterPro" id="IPR036890">
    <property type="entry name" value="HATPase_C_sf"/>
</dbReference>
<evidence type="ECO:0000256" key="6">
    <source>
        <dbReference type="ARBA" id="ARBA00022679"/>
    </source>
</evidence>
<dbReference type="Gene3D" id="3.40.50.2300">
    <property type="match status" value="1"/>
</dbReference>